<evidence type="ECO:0008006" key="5">
    <source>
        <dbReference type="Google" id="ProtNLM"/>
    </source>
</evidence>
<dbReference type="PANTHER" id="PTHR31435">
    <property type="entry name" value="PROTEIN NATD1"/>
    <property type="match status" value="1"/>
</dbReference>
<feature type="domain" description="N-acetyltransferase" evidence="1">
    <location>
        <begin position="1"/>
        <end position="107"/>
    </location>
</feature>
<keyword evidence="4" id="KW-1185">Reference proteome</keyword>
<dbReference type="RefSeq" id="WP_183509374.1">
    <property type="nucleotide sequence ID" value="NZ_BAABGK010000010.1"/>
</dbReference>
<dbReference type="SUPFAM" id="SSF55729">
    <property type="entry name" value="Acyl-CoA N-acyltransferases (Nat)"/>
    <property type="match status" value="1"/>
</dbReference>
<evidence type="ECO:0000313" key="4">
    <source>
        <dbReference type="Proteomes" id="UP000523000"/>
    </source>
</evidence>
<dbReference type="EMBL" id="JACHVS010000001">
    <property type="protein sequence ID" value="MBB2994012.1"/>
    <property type="molecule type" value="Genomic_DNA"/>
</dbReference>
<feature type="domain" description="N-acetyltransferase" evidence="2">
    <location>
        <begin position="19"/>
        <end position="105"/>
    </location>
</feature>
<dbReference type="Proteomes" id="UP000523000">
    <property type="component" value="Unassembled WGS sequence"/>
</dbReference>
<dbReference type="CDD" id="cd04301">
    <property type="entry name" value="NAT_SF"/>
    <property type="match status" value="1"/>
</dbReference>
<gene>
    <name evidence="3" type="ORF">E9229_000203</name>
</gene>
<accession>A0A839QLF7</accession>
<reference evidence="3 4" key="1">
    <citation type="submission" date="2020-08" db="EMBL/GenBank/DDBJ databases">
        <title>Sequencing the genomes of 1000 actinobacteria strains.</title>
        <authorList>
            <person name="Klenk H.-P."/>
        </authorList>
    </citation>
    <scope>NUCLEOTIDE SEQUENCE [LARGE SCALE GENOMIC DNA]</scope>
    <source>
        <strain evidence="3 4">DSM 22826</strain>
    </source>
</reference>
<dbReference type="PANTHER" id="PTHR31435:SF9">
    <property type="entry name" value="PROTEIN NATD1"/>
    <property type="match status" value="1"/>
</dbReference>
<comment type="caution">
    <text evidence="3">The sequence shown here is derived from an EMBL/GenBank/DDBJ whole genome shotgun (WGS) entry which is preliminary data.</text>
</comment>
<dbReference type="Gene3D" id="3.40.630.30">
    <property type="match status" value="1"/>
</dbReference>
<dbReference type="InterPro" id="IPR000182">
    <property type="entry name" value="GNAT_dom"/>
</dbReference>
<dbReference type="InterPro" id="IPR016181">
    <property type="entry name" value="Acyl_CoA_acyltransferase"/>
</dbReference>
<proteinExistence type="predicted"/>
<dbReference type="Pfam" id="PF14542">
    <property type="entry name" value="Acetyltransf_CG"/>
    <property type="match status" value="1"/>
</dbReference>
<dbReference type="AlphaFoldDB" id="A0A839QLF7"/>
<evidence type="ECO:0000259" key="1">
    <source>
        <dbReference type="PROSITE" id="PS51186"/>
    </source>
</evidence>
<evidence type="ECO:0000313" key="3">
    <source>
        <dbReference type="EMBL" id="MBB2994012.1"/>
    </source>
</evidence>
<dbReference type="InterPro" id="IPR031165">
    <property type="entry name" value="GNAT_YJDJ"/>
</dbReference>
<dbReference type="InterPro" id="IPR045057">
    <property type="entry name" value="Gcn5-rel_NAT"/>
</dbReference>
<dbReference type="PROSITE" id="PS51186">
    <property type="entry name" value="GNAT"/>
    <property type="match status" value="1"/>
</dbReference>
<name>A0A839QLF7_9MICC</name>
<evidence type="ECO:0000259" key="2">
    <source>
        <dbReference type="PROSITE" id="PS51729"/>
    </source>
</evidence>
<organism evidence="3 4">
    <name type="scientific">Paeniglutamicibacter cryotolerans</name>
    <dbReference type="NCBI Taxonomy" id="670079"/>
    <lineage>
        <taxon>Bacteria</taxon>
        <taxon>Bacillati</taxon>
        <taxon>Actinomycetota</taxon>
        <taxon>Actinomycetes</taxon>
        <taxon>Micrococcales</taxon>
        <taxon>Micrococcaceae</taxon>
        <taxon>Paeniglutamicibacter</taxon>
    </lineage>
</organism>
<dbReference type="PROSITE" id="PS51729">
    <property type="entry name" value="GNAT_YJDJ"/>
    <property type="match status" value="1"/>
</dbReference>
<protein>
    <recommendedName>
        <fullName evidence="5">N-acetyltransferase</fullName>
    </recommendedName>
</protein>
<dbReference type="GO" id="GO:0016747">
    <property type="term" value="F:acyltransferase activity, transferring groups other than amino-acyl groups"/>
    <property type="evidence" value="ECO:0007669"/>
    <property type="project" value="InterPro"/>
</dbReference>
<sequence>MHIRHQQPAKIVHEGLRLDHDEDRGRYSLWQGVTYIGFLGYRVQDGVATLQHTIINEEYGRHGYARALVTLVLDQMRARGLKIIPECTYVAGYLRRYPEYNDLLVRA</sequence>